<dbReference type="SMART" id="SM00248">
    <property type="entry name" value="ANK"/>
    <property type="match status" value="3"/>
</dbReference>
<protein>
    <submittedName>
        <fullName evidence="4">Uncharacterized protein</fullName>
    </submittedName>
</protein>
<dbReference type="InterPro" id="IPR036770">
    <property type="entry name" value="Ankyrin_rpt-contain_sf"/>
</dbReference>
<evidence type="ECO:0000256" key="1">
    <source>
        <dbReference type="ARBA" id="ARBA00022737"/>
    </source>
</evidence>
<gene>
    <name evidence="4" type="ORF">PCAL00307_LOCUS19638</name>
</gene>
<evidence type="ECO:0000256" key="3">
    <source>
        <dbReference type="PROSITE-ProRule" id="PRU00023"/>
    </source>
</evidence>
<proteinExistence type="predicted"/>
<keyword evidence="1" id="KW-0677">Repeat</keyword>
<dbReference type="InterPro" id="IPR050745">
    <property type="entry name" value="Multifunctional_regulatory"/>
</dbReference>
<dbReference type="PANTHER" id="PTHR24189:SF50">
    <property type="entry name" value="ANKYRIN REPEAT AND SOCS BOX PROTEIN 2"/>
    <property type="match status" value="1"/>
</dbReference>
<dbReference type="PANTHER" id="PTHR24189">
    <property type="entry name" value="MYOTROPHIN"/>
    <property type="match status" value="1"/>
</dbReference>
<evidence type="ECO:0000313" key="4">
    <source>
        <dbReference type="EMBL" id="CAE0704190.1"/>
    </source>
</evidence>
<dbReference type="Gene3D" id="1.25.40.20">
    <property type="entry name" value="Ankyrin repeat-containing domain"/>
    <property type="match status" value="1"/>
</dbReference>
<dbReference type="PROSITE" id="PS50088">
    <property type="entry name" value="ANK_REPEAT"/>
    <property type="match status" value="1"/>
</dbReference>
<sequence>MVPEDIGDAAQDAENDAEAARVKAWLDSGGDVNDVDKDRYTLIHCCAIGTRDRASEVTDAHVSLARTLIALGADVNTTDTFGDTPLHNALANAWRGRAWQDMLKLLLQAKANPNARNNEDETPLQHAIAIDQKYELSNPPLDLRASRSLIALRLLLRAGAWLDHKERDEAASDGWKTLITAEDIMTTLYGYNNEDEKVVALNALVDGVRKHGTYKRYMRAPHREFLAVRGLAQRGKLSIEDFRVYGTSGTTRIRSALNFIARLGDNGVCWHILTYWRATD</sequence>
<reference evidence="4" key="1">
    <citation type="submission" date="2021-01" db="EMBL/GenBank/DDBJ databases">
        <authorList>
            <person name="Corre E."/>
            <person name="Pelletier E."/>
            <person name="Niang G."/>
            <person name="Scheremetjew M."/>
            <person name="Finn R."/>
            <person name="Kale V."/>
            <person name="Holt S."/>
            <person name="Cochrane G."/>
            <person name="Meng A."/>
            <person name="Brown T."/>
            <person name="Cohen L."/>
        </authorList>
    </citation>
    <scope>NUCLEOTIDE SEQUENCE</scope>
    <source>
        <strain evidence="4">CCMP1756</strain>
    </source>
</reference>
<feature type="repeat" description="ANK" evidence="3">
    <location>
        <begin position="81"/>
        <end position="118"/>
    </location>
</feature>
<dbReference type="SUPFAM" id="SSF48403">
    <property type="entry name" value="Ankyrin repeat"/>
    <property type="match status" value="1"/>
</dbReference>
<organism evidence="4">
    <name type="scientific">Pelagomonas calceolata</name>
    <dbReference type="NCBI Taxonomy" id="35677"/>
    <lineage>
        <taxon>Eukaryota</taxon>
        <taxon>Sar</taxon>
        <taxon>Stramenopiles</taxon>
        <taxon>Ochrophyta</taxon>
        <taxon>Pelagophyceae</taxon>
        <taxon>Pelagomonadales</taxon>
        <taxon>Pelagomonadaceae</taxon>
        <taxon>Pelagomonas</taxon>
    </lineage>
</organism>
<dbReference type="Pfam" id="PF12796">
    <property type="entry name" value="Ank_2"/>
    <property type="match status" value="1"/>
</dbReference>
<accession>A0A7S4A589</accession>
<dbReference type="AlphaFoldDB" id="A0A7S4A589"/>
<evidence type="ECO:0000256" key="2">
    <source>
        <dbReference type="ARBA" id="ARBA00023043"/>
    </source>
</evidence>
<keyword evidence="2 3" id="KW-0040">ANK repeat</keyword>
<name>A0A7S4A589_9STRA</name>
<dbReference type="InterPro" id="IPR002110">
    <property type="entry name" value="Ankyrin_rpt"/>
</dbReference>
<dbReference type="EMBL" id="HBIW01022777">
    <property type="protein sequence ID" value="CAE0704190.1"/>
    <property type="molecule type" value="Transcribed_RNA"/>
</dbReference>